<name>A0A645GFZ5_9ZZZZ</name>
<dbReference type="AlphaFoldDB" id="A0A645GFZ5"/>
<protein>
    <submittedName>
        <fullName evidence="1">Uncharacterized protein</fullName>
    </submittedName>
</protein>
<organism evidence="1">
    <name type="scientific">bioreactor metagenome</name>
    <dbReference type="NCBI Taxonomy" id="1076179"/>
    <lineage>
        <taxon>unclassified sequences</taxon>
        <taxon>metagenomes</taxon>
        <taxon>ecological metagenomes</taxon>
    </lineage>
</organism>
<evidence type="ECO:0000313" key="1">
    <source>
        <dbReference type="EMBL" id="MPN22673.1"/>
    </source>
</evidence>
<dbReference type="EMBL" id="VSSQ01070959">
    <property type="protein sequence ID" value="MPN22673.1"/>
    <property type="molecule type" value="Genomic_DNA"/>
</dbReference>
<sequence length="163" mass="18352">MRPLIIVILQPYIHIHLQFLNGIVNLFTKSSSVKLFLHRSVKAFANTIGLRTLSFCFCVVNIFNSQIELIFVMFSCTTVFGSPIGKYSHKRDTVLVVHRDYPVIEHIGSHQSNFSVIKFNGSHLSIGINKCLLINTTHTFDITHIIGILSSKITGMIGLNFSF</sequence>
<gene>
    <name evidence="1" type="ORF">SDC9_170056</name>
</gene>
<reference evidence="1" key="1">
    <citation type="submission" date="2019-08" db="EMBL/GenBank/DDBJ databases">
        <authorList>
            <person name="Kucharzyk K."/>
            <person name="Murdoch R.W."/>
            <person name="Higgins S."/>
            <person name="Loffler F."/>
        </authorList>
    </citation>
    <scope>NUCLEOTIDE SEQUENCE</scope>
</reference>
<accession>A0A645GFZ5</accession>
<proteinExistence type="predicted"/>
<comment type="caution">
    <text evidence="1">The sequence shown here is derived from an EMBL/GenBank/DDBJ whole genome shotgun (WGS) entry which is preliminary data.</text>
</comment>